<evidence type="ECO:0000256" key="4">
    <source>
        <dbReference type="SAM" id="Phobius"/>
    </source>
</evidence>
<evidence type="ECO:0000259" key="5">
    <source>
        <dbReference type="SMART" id="SM00563"/>
    </source>
</evidence>
<dbReference type="Pfam" id="PF01553">
    <property type="entry name" value="Acyltransferase"/>
    <property type="match status" value="1"/>
</dbReference>
<name>A0ABU0W7N3_9GAMM</name>
<dbReference type="Proteomes" id="UP001239019">
    <property type="component" value="Unassembled WGS sequence"/>
</dbReference>
<evidence type="ECO:0000256" key="1">
    <source>
        <dbReference type="ARBA" id="ARBA00005189"/>
    </source>
</evidence>
<keyword evidence="4" id="KW-1133">Transmembrane helix</keyword>
<organism evidence="6 7">
    <name type="scientific">Natronospira bacteriovora</name>
    <dbReference type="NCBI Taxonomy" id="3069753"/>
    <lineage>
        <taxon>Bacteria</taxon>
        <taxon>Pseudomonadati</taxon>
        <taxon>Pseudomonadota</taxon>
        <taxon>Gammaproteobacteria</taxon>
        <taxon>Natronospirales</taxon>
        <taxon>Natronospiraceae</taxon>
        <taxon>Natronospira</taxon>
    </lineage>
</organism>
<dbReference type="SMART" id="SM00563">
    <property type="entry name" value="PlsC"/>
    <property type="match status" value="1"/>
</dbReference>
<dbReference type="SUPFAM" id="SSF69593">
    <property type="entry name" value="Glycerol-3-phosphate (1)-acyltransferase"/>
    <property type="match status" value="1"/>
</dbReference>
<evidence type="ECO:0000313" key="7">
    <source>
        <dbReference type="Proteomes" id="UP001239019"/>
    </source>
</evidence>
<proteinExistence type="predicted"/>
<protein>
    <submittedName>
        <fullName evidence="6">Lysophospholipid acyltransferase family protein</fullName>
    </submittedName>
</protein>
<feature type="domain" description="Phospholipid/glycerol acyltransferase" evidence="5">
    <location>
        <begin position="87"/>
        <end position="196"/>
    </location>
</feature>
<dbReference type="PANTHER" id="PTHR10434">
    <property type="entry name" value="1-ACYL-SN-GLYCEROL-3-PHOSPHATE ACYLTRANSFERASE"/>
    <property type="match status" value="1"/>
</dbReference>
<keyword evidence="2" id="KW-0808">Transferase</keyword>
<evidence type="ECO:0000256" key="3">
    <source>
        <dbReference type="ARBA" id="ARBA00023315"/>
    </source>
</evidence>
<keyword evidence="3 6" id="KW-0012">Acyltransferase</keyword>
<keyword evidence="7" id="KW-1185">Reference proteome</keyword>
<dbReference type="GO" id="GO:0016746">
    <property type="term" value="F:acyltransferase activity"/>
    <property type="evidence" value="ECO:0007669"/>
    <property type="project" value="UniProtKB-KW"/>
</dbReference>
<comment type="pathway">
    <text evidence="1">Lipid metabolism.</text>
</comment>
<dbReference type="EMBL" id="JAVDDT010000005">
    <property type="protein sequence ID" value="MDQ2069996.1"/>
    <property type="molecule type" value="Genomic_DNA"/>
</dbReference>
<dbReference type="RefSeq" id="WP_306728495.1">
    <property type="nucleotide sequence ID" value="NZ_JAVDDT010000005.1"/>
</dbReference>
<dbReference type="InterPro" id="IPR002123">
    <property type="entry name" value="Plipid/glycerol_acylTrfase"/>
</dbReference>
<accession>A0ABU0W7N3</accession>
<evidence type="ECO:0000313" key="6">
    <source>
        <dbReference type="EMBL" id="MDQ2069996.1"/>
    </source>
</evidence>
<keyword evidence="4" id="KW-0472">Membrane</keyword>
<reference evidence="6 7" key="1">
    <citation type="submission" date="2023-08" db="EMBL/GenBank/DDBJ databases">
        <title>Whole-genome sequencing of halo(alkali)philic microorganisms from hypersaline lakes.</title>
        <authorList>
            <person name="Sorokin D.Y."/>
            <person name="Abbas B."/>
            <person name="Merkel A.Y."/>
        </authorList>
    </citation>
    <scope>NUCLEOTIDE SEQUENCE [LARGE SCALE GENOMIC DNA]</scope>
    <source>
        <strain evidence="6 7">AB-CW4</strain>
    </source>
</reference>
<dbReference type="PANTHER" id="PTHR10434:SF66">
    <property type="entry name" value="PHOSPHOLIPID_GLYCEROL ACYLTRANSFERASE DOMAIN-CONTAINING PROTEIN"/>
    <property type="match status" value="1"/>
</dbReference>
<feature type="transmembrane region" description="Helical" evidence="4">
    <location>
        <begin position="15"/>
        <end position="38"/>
    </location>
</feature>
<dbReference type="CDD" id="cd07989">
    <property type="entry name" value="LPLAT_AGPAT-like"/>
    <property type="match status" value="1"/>
</dbReference>
<gene>
    <name evidence="6" type="ORF">RBH19_08925</name>
</gene>
<keyword evidence="4" id="KW-0812">Transmembrane</keyword>
<evidence type="ECO:0000256" key="2">
    <source>
        <dbReference type="ARBA" id="ARBA00022679"/>
    </source>
</evidence>
<comment type="caution">
    <text evidence="6">The sequence shown here is derived from an EMBL/GenBank/DDBJ whole genome shotgun (WGS) entry which is preliminary data.</text>
</comment>
<sequence>MWPLERIYRSLGTGWVFLSFGIGGLLLTVTVLPILMLIPGGRRRRQHRVRRLIAWGFGTVPWQIEKLGLGRFVIEHRERLRQSGGCLVLPVKHPTLIDVVVIISMLPEADCVVKQSVWRNPILALLVRAAGYVSNADAERVVEIAAERLRTQGEPFIVFPEGTRTVPGKPLTFQRGAARIALASDAPIVPVIMECTPPTLNKGSRWYQVPDRVWTLRIRVNEPIDHQALADTRGLERSLAVRRLTDGMLEYFEGELRLL</sequence>